<evidence type="ECO:0000256" key="2">
    <source>
        <dbReference type="ARBA" id="ARBA00022448"/>
    </source>
</evidence>
<feature type="domain" description="Major facilitator superfamily (MFS) profile" evidence="7">
    <location>
        <begin position="15"/>
        <end position="397"/>
    </location>
</feature>
<dbReference type="InterPro" id="IPR011701">
    <property type="entry name" value="MFS"/>
</dbReference>
<feature type="transmembrane region" description="Helical" evidence="6">
    <location>
        <begin position="169"/>
        <end position="188"/>
    </location>
</feature>
<feature type="transmembrane region" description="Helical" evidence="6">
    <location>
        <begin position="281"/>
        <end position="299"/>
    </location>
</feature>
<evidence type="ECO:0000313" key="8">
    <source>
        <dbReference type="EMBL" id="PPK81806.1"/>
    </source>
</evidence>
<sequence>MKENKMNKNQSPLWLVFLLAASCGLIAANLYYAQPLAGLIGNSLSMPRSMTGLIVTMTQLGYVIGLLFIVPFSDMAENRLLTGLGLMTAACGLIISALTHHAGLFLFAACLTGIGSVSAQILVPYSASLVPAKEQGRMVGNVMSGLLLGIMAARPFSSLLAQFTGWRSVFLLSAGIMAVIAVLLVYLLPPRSPLKNQSYRSLIASLLPLFIHTPVLKRRAVYQACLFCSFSLFWTVAPMWLEEHYHLTQTGIALFSLAGVGGAAVSPVAGKLADKGYTKPLTLLAFFTASAAFLLTHGILSPTRISLMVFLAAALLLDMAVSGNLVVSQKAIYELGDQTRGRMNGIFMAVFFTGGALGSFLGGWAYAYASWSGASLIGMAMPLIALLYFLTDNGYNHNYKKEIINEQII</sequence>
<dbReference type="OrthoDB" id="9815356at2"/>
<dbReference type="AlphaFoldDB" id="A0A2S6HV29"/>
<comment type="subcellular location">
    <subcellularLocation>
        <location evidence="1">Cell membrane</location>
        <topology evidence="1">Multi-pass membrane protein</topology>
    </subcellularLocation>
</comment>
<evidence type="ECO:0000313" key="9">
    <source>
        <dbReference type="Proteomes" id="UP000237749"/>
    </source>
</evidence>
<evidence type="ECO:0000256" key="3">
    <source>
        <dbReference type="ARBA" id="ARBA00022692"/>
    </source>
</evidence>
<dbReference type="PANTHER" id="PTHR42910">
    <property type="entry name" value="TRANSPORTER SCO4007-RELATED"/>
    <property type="match status" value="1"/>
</dbReference>
<dbReference type="EMBL" id="PTJA01000003">
    <property type="protein sequence ID" value="PPK81806.1"/>
    <property type="molecule type" value="Genomic_DNA"/>
</dbReference>
<feature type="transmembrane region" description="Helical" evidence="6">
    <location>
        <begin position="52"/>
        <end position="73"/>
    </location>
</feature>
<evidence type="ECO:0000259" key="7">
    <source>
        <dbReference type="PROSITE" id="PS50850"/>
    </source>
</evidence>
<organism evidence="8 9">
    <name type="scientific">Lacrimispora xylanisolvens</name>
    <dbReference type="NCBI Taxonomy" id="384636"/>
    <lineage>
        <taxon>Bacteria</taxon>
        <taxon>Bacillati</taxon>
        <taxon>Bacillota</taxon>
        <taxon>Clostridia</taxon>
        <taxon>Lachnospirales</taxon>
        <taxon>Lachnospiraceae</taxon>
        <taxon>Lacrimispora</taxon>
    </lineage>
</organism>
<keyword evidence="4 6" id="KW-1133">Transmembrane helix</keyword>
<reference evidence="8 9" key="1">
    <citation type="submission" date="2018-02" db="EMBL/GenBank/DDBJ databases">
        <title>Genomic Encyclopedia of Archaeal and Bacterial Type Strains, Phase II (KMG-II): from individual species to whole genera.</title>
        <authorList>
            <person name="Goeker M."/>
        </authorList>
    </citation>
    <scope>NUCLEOTIDE SEQUENCE [LARGE SCALE GENOMIC DNA]</scope>
    <source>
        <strain evidence="8 9">DSM 3808</strain>
    </source>
</reference>
<protein>
    <submittedName>
        <fullName evidence="8">Putative MFS family arabinose efflux permease</fullName>
    </submittedName>
</protein>
<keyword evidence="9" id="KW-1185">Reference proteome</keyword>
<keyword evidence="3 6" id="KW-0812">Transmembrane</keyword>
<feature type="transmembrane region" description="Helical" evidence="6">
    <location>
        <begin position="12"/>
        <end position="32"/>
    </location>
</feature>
<feature type="transmembrane region" description="Helical" evidence="6">
    <location>
        <begin position="346"/>
        <end position="367"/>
    </location>
</feature>
<evidence type="ECO:0000256" key="4">
    <source>
        <dbReference type="ARBA" id="ARBA00022989"/>
    </source>
</evidence>
<keyword evidence="5 6" id="KW-0472">Membrane</keyword>
<evidence type="ECO:0000256" key="5">
    <source>
        <dbReference type="ARBA" id="ARBA00023136"/>
    </source>
</evidence>
<dbReference type="GO" id="GO:0022857">
    <property type="term" value="F:transmembrane transporter activity"/>
    <property type="evidence" value="ECO:0007669"/>
    <property type="project" value="InterPro"/>
</dbReference>
<dbReference type="PROSITE" id="PS51257">
    <property type="entry name" value="PROKAR_LIPOPROTEIN"/>
    <property type="match status" value="1"/>
</dbReference>
<feature type="transmembrane region" description="Helical" evidence="6">
    <location>
        <begin position="247"/>
        <end position="269"/>
    </location>
</feature>
<name>A0A2S6HV29_9FIRM</name>
<feature type="transmembrane region" description="Helical" evidence="6">
    <location>
        <begin position="373"/>
        <end position="391"/>
    </location>
</feature>
<feature type="transmembrane region" description="Helical" evidence="6">
    <location>
        <begin position="104"/>
        <end position="126"/>
    </location>
</feature>
<dbReference type="CDD" id="cd17324">
    <property type="entry name" value="MFS_NepI_like"/>
    <property type="match status" value="1"/>
</dbReference>
<evidence type="ECO:0000256" key="1">
    <source>
        <dbReference type="ARBA" id="ARBA00004651"/>
    </source>
</evidence>
<dbReference type="Pfam" id="PF07690">
    <property type="entry name" value="MFS_1"/>
    <property type="match status" value="1"/>
</dbReference>
<gene>
    <name evidence="8" type="ORF">BXY41_10312</name>
</gene>
<dbReference type="Gene3D" id="1.20.1250.20">
    <property type="entry name" value="MFS general substrate transporter like domains"/>
    <property type="match status" value="2"/>
</dbReference>
<accession>A0A2S6HV29</accession>
<dbReference type="InterPro" id="IPR036259">
    <property type="entry name" value="MFS_trans_sf"/>
</dbReference>
<feature type="transmembrane region" description="Helical" evidence="6">
    <location>
        <begin position="220"/>
        <end position="241"/>
    </location>
</feature>
<dbReference type="RefSeq" id="WP_104435705.1">
    <property type="nucleotide sequence ID" value="NZ_PTJA01000003.1"/>
</dbReference>
<feature type="transmembrane region" description="Helical" evidence="6">
    <location>
        <begin position="80"/>
        <end position="98"/>
    </location>
</feature>
<evidence type="ECO:0000256" key="6">
    <source>
        <dbReference type="SAM" id="Phobius"/>
    </source>
</evidence>
<dbReference type="InterPro" id="IPR020846">
    <property type="entry name" value="MFS_dom"/>
</dbReference>
<dbReference type="PROSITE" id="PS50850">
    <property type="entry name" value="MFS"/>
    <property type="match status" value="1"/>
</dbReference>
<dbReference type="SUPFAM" id="SSF103473">
    <property type="entry name" value="MFS general substrate transporter"/>
    <property type="match status" value="1"/>
</dbReference>
<dbReference type="GO" id="GO:0005886">
    <property type="term" value="C:plasma membrane"/>
    <property type="evidence" value="ECO:0007669"/>
    <property type="project" value="UniProtKB-SubCell"/>
</dbReference>
<dbReference type="PANTHER" id="PTHR42910:SF1">
    <property type="entry name" value="MAJOR FACILITATOR SUPERFAMILY (MFS) PROFILE DOMAIN-CONTAINING PROTEIN"/>
    <property type="match status" value="1"/>
</dbReference>
<feature type="transmembrane region" description="Helical" evidence="6">
    <location>
        <begin position="305"/>
        <end position="326"/>
    </location>
</feature>
<feature type="transmembrane region" description="Helical" evidence="6">
    <location>
        <begin position="138"/>
        <end position="157"/>
    </location>
</feature>
<keyword evidence="2" id="KW-0813">Transport</keyword>
<comment type="caution">
    <text evidence="8">The sequence shown here is derived from an EMBL/GenBank/DDBJ whole genome shotgun (WGS) entry which is preliminary data.</text>
</comment>
<proteinExistence type="predicted"/>
<dbReference type="Proteomes" id="UP000237749">
    <property type="component" value="Unassembled WGS sequence"/>
</dbReference>